<dbReference type="STRING" id="1227456.C450_10913"/>
<dbReference type="PATRIC" id="fig|1227456.3.peg.2209"/>
<gene>
    <name evidence="6" type="ORF">C450_10913</name>
</gene>
<comment type="caution">
    <text evidence="6">The sequence shown here is derived from an EMBL/GenBank/DDBJ whole genome shotgun (WGS) entry which is preliminary data.</text>
</comment>
<dbReference type="GO" id="GO:0010181">
    <property type="term" value="F:FMN binding"/>
    <property type="evidence" value="ECO:0007669"/>
    <property type="project" value="InterPro"/>
</dbReference>
<evidence type="ECO:0000256" key="2">
    <source>
        <dbReference type="ARBA" id="ARBA00022630"/>
    </source>
</evidence>
<name>M0N664_9EURY</name>
<dbReference type="PANTHER" id="PTHR33798:SF5">
    <property type="entry name" value="FLAVIN REDUCTASE LIKE DOMAIN-CONTAINING PROTEIN"/>
    <property type="match status" value="1"/>
</dbReference>
<dbReference type="InterPro" id="IPR002563">
    <property type="entry name" value="Flavin_Rdtase-like_dom"/>
</dbReference>
<evidence type="ECO:0000256" key="1">
    <source>
        <dbReference type="ARBA" id="ARBA00001917"/>
    </source>
</evidence>
<keyword evidence="7" id="KW-1185">Reference proteome</keyword>
<dbReference type="OrthoDB" id="8522at2157"/>
<dbReference type="AlphaFoldDB" id="M0N664"/>
<evidence type="ECO:0000256" key="4">
    <source>
        <dbReference type="ARBA" id="ARBA00038054"/>
    </source>
</evidence>
<comment type="cofactor">
    <cofactor evidence="1">
        <name>FMN</name>
        <dbReference type="ChEBI" id="CHEBI:58210"/>
    </cofactor>
</comment>
<dbReference type="Gene3D" id="2.30.110.10">
    <property type="entry name" value="Electron Transport, Fmn-binding Protein, Chain A"/>
    <property type="match status" value="1"/>
</dbReference>
<feature type="domain" description="Flavin reductase like" evidence="5">
    <location>
        <begin position="19"/>
        <end position="172"/>
    </location>
</feature>
<dbReference type="Pfam" id="PF01613">
    <property type="entry name" value="Flavin_Reduct"/>
    <property type="match status" value="1"/>
</dbReference>
<protein>
    <submittedName>
        <fullName evidence="6">Flavin reductase like domain protein</fullName>
    </submittedName>
</protein>
<evidence type="ECO:0000313" key="7">
    <source>
        <dbReference type="Proteomes" id="UP000011625"/>
    </source>
</evidence>
<evidence type="ECO:0000259" key="5">
    <source>
        <dbReference type="SMART" id="SM00903"/>
    </source>
</evidence>
<dbReference type="SUPFAM" id="SSF50475">
    <property type="entry name" value="FMN-binding split barrel"/>
    <property type="match status" value="1"/>
</dbReference>
<comment type="similarity">
    <text evidence="4">Belongs to the flavoredoxin family.</text>
</comment>
<dbReference type="RefSeq" id="WP_005043317.1">
    <property type="nucleotide sequence ID" value="NZ_AOME01000054.1"/>
</dbReference>
<evidence type="ECO:0000256" key="3">
    <source>
        <dbReference type="ARBA" id="ARBA00022643"/>
    </source>
</evidence>
<dbReference type="EMBL" id="AOME01000054">
    <property type="protein sequence ID" value="EMA52604.1"/>
    <property type="molecule type" value="Genomic_DNA"/>
</dbReference>
<accession>M0N664</accession>
<reference evidence="6 7" key="1">
    <citation type="journal article" date="2014" name="PLoS Genet.">
        <title>Phylogenetically driven sequencing of extremely halophilic archaea reveals strategies for static and dynamic osmo-response.</title>
        <authorList>
            <person name="Becker E.A."/>
            <person name="Seitzer P.M."/>
            <person name="Tritt A."/>
            <person name="Larsen D."/>
            <person name="Krusor M."/>
            <person name="Yao A.I."/>
            <person name="Wu D."/>
            <person name="Madern D."/>
            <person name="Eisen J.A."/>
            <person name="Darling A.E."/>
            <person name="Facciotti M.T."/>
        </authorList>
    </citation>
    <scope>NUCLEOTIDE SEQUENCE [LARGE SCALE GENOMIC DNA]</scope>
    <source>
        <strain evidence="6 7">DSM 8989</strain>
    </source>
</reference>
<proteinExistence type="inferred from homology"/>
<keyword evidence="2" id="KW-0285">Flavoprotein</keyword>
<dbReference type="InterPro" id="IPR012349">
    <property type="entry name" value="Split_barrel_FMN-bd"/>
</dbReference>
<organism evidence="6 7">
    <name type="scientific">Halococcus salifodinae DSM 8989</name>
    <dbReference type="NCBI Taxonomy" id="1227456"/>
    <lineage>
        <taxon>Archaea</taxon>
        <taxon>Methanobacteriati</taxon>
        <taxon>Methanobacteriota</taxon>
        <taxon>Stenosarchaea group</taxon>
        <taxon>Halobacteria</taxon>
        <taxon>Halobacteriales</taxon>
        <taxon>Halococcaceae</taxon>
        <taxon>Halococcus</taxon>
    </lineage>
</organism>
<keyword evidence="3" id="KW-0288">FMN</keyword>
<dbReference type="SMART" id="SM00903">
    <property type="entry name" value="Flavin_Reduct"/>
    <property type="match status" value="1"/>
</dbReference>
<dbReference type="Proteomes" id="UP000011625">
    <property type="component" value="Unassembled WGS sequence"/>
</dbReference>
<evidence type="ECO:0000313" key="6">
    <source>
        <dbReference type="EMBL" id="EMA52604.1"/>
    </source>
</evidence>
<dbReference type="PANTHER" id="PTHR33798">
    <property type="entry name" value="FLAVOPROTEIN OXYGENASE"/>
    <property type="match status" value="1"/>
</dbReference>
<sequence length="199" mass="21698">MTRIDPDELDGSLYRTLAGAVIPRPIAWVSSLSPEGVENLAPYSFFNVVSTSPPVVMFAPTDRSNQPEGLSDTARNALDTEEFVVNVVTEPLAEAMNVTSATLPPEESEFDHASLERTASETVAPPRVAVAEVAFECELYESIDVGSNTMVLGEVVSVYLDEDVTTDGKLDVEKLDAIGRLSGSYYCRTDGRFRMERPE</sequence>